<evidence type="ECO:0000256" key="6">
    <source>
        <dbReference type="SAM" id="MobiDB-lite"/>
    </source>
</evidence>
<feature type="compositionally biased region" description="Low complexity" evidence="6">
    <location>
        <begin position="1"/>
        <end position="19"/>
    </location>
</feature>
<dbReference type="InterPro" id="IPR018499">
    <property type="entry name" value="Tetraspanin/Peripherin"/>
</dbReference>
<evidence type="ECO:0000313" key="9">
    <source>
        <dbReference type="EMBL" id="KAL3535272.1"/>
    </source>
</evidence>
<dbReference type="InterPro" id="IPR044991">
    <property type="entry name" value="TET_plant"/>
</dbReference>
<keyword evidence="10" id="KW-1185">Reference proteome</keyword>
<evidence type="ECO:0000256" key="2">
    <source>
        <dbReference type="ARBA" id="ARBA00006840"/>
    </source>
</evidence>
<dbReference type="Pfam" id="PF00335">
    <property type="entry name" value="Tetraspanin"/>
    <property type="match status" value="1"/>
</dbReference>
<protein>
    <recommendedName>
        <fullName evidence="11">Tetraspanin-15</fullName>
    </recommendedName>
</protein>
<evidence type="ECO:0000313" key="10">
    <source>
        <dbReference type="Proteomes" id="UP001630127"/>
    </source>
</evidence>
<proteinExistence type="inferred from homology"/>
<feature type="transmembrane region" description="Helical" evidence="7">
    <location>
        <begin position="291"/>
        <end position="312"/>
    </location>
</feature>
<comment type="subcellular location">
    <subcellularLocation>
        <location evidence="1">Membrane</location>
        <topology evidence="1">Multi-pass membrane protein</topology>
    </subcellularLocation>
</comment>
<keyword evidence="4 7" id="KW-1133">Transmembrane helix</keyword>
<feature type="transmembrane region" description="Helical" evidence="7">
    <location>
        <begin position="107"/>
        <end position="125"/>
    </location>
</feature>
<feature type="transmembrane region" description="Helical" evidence="7">
    <location>
        <begin position="137"/>
        <end position="161"/>
    </location>
</feature>
<dbReference type="GO" id="GO:0016020">
    <property type="term" value="C:membrane"/>
    <property type="evidence" value="ECO:0007669"/>
    <property type="project" value="UniProtKB-SubCell"/>
</dbReference>
<dbReference type="EMBL" id="JBJUIK010000002">
    <property type="protein sequence ID" value="KAL3535267.1"/>
    <property type="molecule type" value="Genomic_DNA"/>
</dbReference>
<evidence type="ECO:0000256" key="7">
    <source>
        <dbReference type="SAM" id="Phobius"/>
    </source>
</evidence>
<comment type="caution">
    <text evidence="8">The sequence shown here is derived from an EMBL/GenBank/DDBJ whole genome shotgun (WGS) entry which is preliminary data.</text>
</comment>
<sequence length="325" mass="36924">MAENPTPENPTPEETVVVPIDENTAPAETVVVPITEEKNEEVKDNNEVKEQPKEVVHATTMTTKTVNMKHIMLPLTMLSFLLSLPILFSIIWLLYMRQYDCENLLDLPKLQVGIVIGLTIVFFTSNSVAKFHSRFPMLGLLVVIVPLILMLIVGIGLVGAFDMETRNIPGTPRWIKMEVDDDYNWNDIKSCIYGTTTCKELVIRSYTTKTQDFRSSKLSPIESGCCVPPSSCEMEYVNATFWRKGDVGVDVSNPLGRDCDLWQNDETILCYDCQACKEGFLKLLHGKWRKLGTFLIVMSVLLSGSHLLHFIFTMWEQLQRYQCSK</sequence>
<evidence type="ECO:0000256" key="1">
    <source>
        <dbReference type="ARBA" id="ARBA00004141"/>
    </source>
</evidence>
<accession>A0ABD3AVK6</accession>
<dbReference type="EMBL" id="JBJUIK010000002">
    <property type="protein sequence ID" value="KAL3535272.1"/>
    <property type="molecule type" value="Genomic_DNA"/>
</dbReference>
<dbReference type="Proteomes" id="UP001630127">
    <property type="component" value="Unassembled WGS sequence"/>
</dbReference>
<keyword evidence="5 7" id="KW-0472">Membrane</keyword>
<comment type="similarity">
    <text evidence="2">Belongs to the tetraspanin (TM4SF) family.</text>
</comment>
<feature type="transmembrane region" description="Helical" evidence="7">
    <location>
        <begin position="71"/>
        <end position="95"/>
    </location>
</feature>
<evidence type="ECO:0000256" key="3">
    <source>
        <dbReference type="ARBA" id="ARBA00022692"/>
    </source>
</evidence>
<keyword evidence="3 7" id="KW-0812">Transmembrane</keyword>
<feature type="region of interest" description="Disordered" evidence="6">
    <location>
        <begin position="1"/>
        <end position="20"/>
    </location>
</feature>
<evidence type="ECO:0008006" key="11">
    <source>
        <dbReference type="Google" id="ProtNLM"/>
    </source>
</evidence>
<evidence type="ECO:0000256" key="5">
    <source>
        <dbReference type="ARBA" id="ARBA00023136"/>
    </source>
</evidence>
<dbReference type="PANTHER" id="PTHR32191">
    <property type="entry name" value="TETRASPANIN-8-RELATED"/>
    <property type="match status" value="1"/>
</dbReference>
<reference evidence="8 10" key="1">
    <citation type="submission" date="2024-11" db="EMBL/GenBank/DDBJ databases">
        <title>A near-complete genome assembly of Cinchona calisaya.</title>
        <authorList>
            <person name="Lian D.C."/>
            <person name="Zhao X.W."/>
            <person name="Wei L."/>
        </authorList>
    </citation>
    <scope>NUCLEOTIDE SEQUENCE [LARGE SCALE GENOMIC DNA]</scope>
    <source>
        <tissue evidence="8">Nenye</tissue>
    </source>
</reference>
<name>A0ABD3AVK6_9GENT</name>
<organism evidence="8 10">
    <name type="scientific">Cinchona calisaya</name>
    <dbReference type="NCBI Taxonomy" id="153742"/>
    <lineage>
        <taxon>Eukaryota</taxon>
        <taxon>Viridiplantae</taxon>
        <taxon>Streptophyta</taxon>
        <taxon>Embryophyta</taxon>
        <taxon>Tracheophyta</taxon>
        <taxon>Spermatophyta</taxon>
        <taxon>Magnoliopsida</taxon>
        <taxon>eudicotyledons</taxon>
        <taxon>Gunneridae</taxon>
        <taxon>Pentapetalae</taxon>
        <taxon>asterids</taxon>
        <taxon>lamiids</taxon>
        <taxon>Gentianales</taxon>
        <taxon>Rubiaceae</taxon>
        <taxon>Cinchonoideae</taxon>
        <taxon>Cinchoneae</taxon>
        <taxon>Cinchona</taxon>
    </lineage>
</organism>
<evidence type="ECO:0000256" key="4">
    <source>
        <dbReference type="ARBA" id="ARBA00022989"/>
    </source>
</evidence>
<gene>
    <name evidence="8" type="ORF">ACH5RR_003728</name>
    <name evidence="9" type="ORF">ACH5RR_003733</name>
</gene>
<evidence type="ECO:0000313" key="8">
    <source>
        <dbReference type="EMBL" id="KAL3535267.1"/>
    </source>
</evidence>
<dbReference type="AlphaFoldDB" id="A0ABD3AVK6"/>